<keyword evidence="4" id="KW-0808">Transferase</keyword>
<dbReference type="PANTHER" id="PTHR30244:SF42">
    <property type="entry name" value="UDP-2-ACETAMIDO-2-DEOXY-3-OXO-D-GLUCURONATE AMINOTRANSFERASE"/>
    <property type="match status" value="1"/>
</dbReference>
<keyword evidence="4" id="KW-0032">Aminotransferase</keyword>
<feature type="active site" description="Proton acceptor" evidence="1">
    <location>
        <position position="199"/>
    </location>
</feature>
<dbReference type="GO" id="GO:0008483">
    <property type="term" value="F:transaminase activity"/>
    <property type="evidence" value="ECO:0007669"/>
    <property type="project" value="UniProtKB-KW"/>
</dbReference>
<dbReference type="PIRSF" id="PIRSF000390">
    <property type="entry name" value="PLP_StrS"/>
    <property type="match status" value="1"/>
</dbReference>
<dbReference type="Proteomes" id="UP000298781">
    <property type="component" value="Chromosome"/>
</dbReference>
<dbReference type="OrthoDB" id="9768668at2"/>
<dbReference type="PANTHER" id="PTHR30244">
    <property type="entry name" value="TRANSAMINASE"/>
    <property type="match status" value="1"/>
</dbReference>
<dbReference type="Gene3D" id="3.90.1150.10">
    <property type="entry name" value="Aspartate Aminotransferase, domain 1"/>
    <property type="match status" value="1"/>
</dbReference>
<dbReference type="GO" id="GO:0030170">
    <property type="term" value="F:pyridoxal phosphate binding"/>
    <property type="evidence" value="ECO:0007669"/>
    <property type="project" value="TreeGrafter"/>
</dbReference>
<feature type="modified residue" description="N6-(pyridoxal phosphate)lysine" evidence="2">
    <location>
        <position position="199"/>
    </location>
</feature>
<protein>
    <submittedName>
        <fullName evidence="4">DegT/DnrJ/EryC1/StrS aminotransferase family protein</fullName>
    </submittedName>
</protein>
<evidence type="ECO:0000256" key="3">
    <source>
        <dbReference type="RuleBase" id="RU004508"/>
    </source>
</evidence>
<dbReference type="Gene3D" id="3.40.640.10">
    <property type="entry name" value="Type I PLP-dependent aspartate aminotransferase-like (Major domain)"/>
    <property type="match status" value="1"/>
</dbReference>
<dbReference type="InterPro" id="IPR015421">
    <property type="entry name" value="PyrdxlP-dep_Trfase_major"/>
</dbReference>
<evidence type="ECO:0000313" key="4">
    <source>
        <dbReference type="EMBL" id="QCI63191.1"/>
    </source>
</evidence>
<dbReference type="RefSeq" id="WP_136958653.1">
    <property type="nucleotide sequence ID" value="NZ_CP039690.1"/>
</dbReference>
<evidence type="ECO:0000256" key="1">
    <source>
        <dbReference type="PIRSR" id="PIRSR000390-1"/>
    </source>
</evidence>
<dbReference type="SUPFAM" id="SSF53383">
    <property type="entry name" value="PLP-dependent transferases"/>
    <property type="match status" value="1"/>
</dbReference>
<dbReference type="KEGG" id="pstg:E8M01_02425"/>
<evidence type="ECO:0000313" key="5">
    <source>
        <dbReference type="Proteomes" id="UP000298781"/>
    </source>
</evidence>
<keyword evidence="2 3" id="KW-0663">Pyridoxal phosphate</keyword>
<dbReference type="InterPro" id="IPR000653">
    <property type="entry name" value="DegT/StrS_aminotransferase"/>
</dbReference>
<accession>A0A4D7AUA3</accession>
<dbReference type="AlphaFoldDB" id="A0A4D7AUA3"/>
<dbReference type="Pfam" id="PF01041">
    <property type="entry name" value="DegT_DnrJ_EryC1"/>
    <property type="match status" value="1"/>
</dbReference>
<dbReference type="EMBL" id="CP039690">
    <property type="protein sequence ID" value="QCI63191.1"/>
    <property type="molecule type" value="Genomic_DNA"/>
</dbReference>
<dbReference type="GO" id="GO:0000271">
    <property type="term" value="P:polysaccharide biosynthetic process"/>
    <property type="evidence" value="ECO:0007669"/>
    <property type="project" value="TreeGrafter"/>
</dbReference>
<dbReference type="InterPro" id="IPR015422">
    <property type="entry name" value="PyrdxlP-dep_Trfase_small"/>
</dbReference>
<comment type="similarity">
    <text evidence="3">Belongs to the DegT/DnrJ/EryC1 family.</text>
</comment>
<evidence type="ECO:0000256" key="2">
    <source>
        <dbReference type="PIRSR" id="PIRSR000390-2"/>
    </source>
</evidence>
<dbReference type="InterPro" id="IPR015424">
    <property type="entry name" value="PyrdxlP-dep_Trfase"/>
</dbReference>
<keyword evidence="5" id="KW-1185">Reference proteome</keyword>
<proteinExistence type="inferred from homology"/>
<reference evidence="4 5" key="1">
    <citation type="submission" date="2019-04" db="EMBL/GenBank/DDBJ databases">
        <title>Phreatobacter aquaticus sp. nov.</title>
        <authorList>
            <person name="Choi A."/>
        </authorList>
    </citation>
    <scope>NUCLEOTIDE SEQUENCE [LARGE SCALE GENOMIC DNA]</scope>
    <source>
        <strain evidence="4 5">KCTC 52518</strain>
    </source>
</reference>
<name>A0A4D7AUA3_9HYPH</name>
<sequence>MTQAATLSPIPFIDLGAQRRRLGTSVDEAILKVVNHGAYVMGPEVFALEQALAEFCGSKEAVTCASGDDALLITLMAKGVKSGDAVLCPAFTFVSTGSVVVRLGATPVFVDVHPDTFNVDAASVVLGIRKARELGLRPVGFIPVDLFGQPADYDALEPVCAEEGLWILSDAAQSFGATYKTRKVGMMGMATTTSFFPAKPLGCYGDGGAIFTDDAELAALLRSIRIHGQNVEDKYDNQRVGMTGRMDTIQAAVLLEKLKIFPDEVDARNRVAARYDAALSDIVDVPLVLAGCVSSWAQYTVKLRGADRAEFANRLKAQGVPTAIYYPKPLNQQGAYRHYPVAGNGLPVSDRLAGEVISLPMHPYLDETLQDRIIASVRAALS</sequence>
<dbReference type="CDD" id="cd00616">
    <property type="entry name" value="AHBA_syn"/>
    <property type="match status" value="1"/>
</dbReference>
<gene>
    <name evidence="4" type="ORF">E8M01_02425</name>
</gene>
<organism evidence="4 5">
    <name type="scientific">Phreatobacter stygius</name>
    <dbReference type="NCBI Taxonomy" id="1940610"/>
    <lineage>
        <taxon>Bacteria</taxon>
        <taxon>Pseudomonadati</taxon>
        <taxon>Pseudomonadota</taxon>
        <taxon>Alphaproteobacteria</taxon>
        <taxon>Hyphomicrobiales</taxon>
        <taxon>Phreatobacteraceae</taxon>
        <taxon>Phreatobacter</taxon>
    </lineage>
</organism>